<evidence type="ECO:0000259" key="2">
    <source>
        <dbReference type="Pfam" id="PF14939"/>
    </source>
</evidence>
<reference evidence="3" key="1">
    <citation type="submission" date="2024-06" db="EMBL/GenBank/DDBJ databases">
        <authorList>
            <person name="Liu X."/>
            <person name="Lenzi L."/>
            <person name="Haldenby T S."/>
            <person name="Uol C."/>
        </authorList>
    </citation>
    <scope>NUCLEOTIDE SEQUENCE</scope>
</reference>
<comment type="caution">
    <text evidence="3">The sequence shown here is derived from an EMBL/GenBank/DDBJ whole genome shotgun (WGS) entry which is preliminary data.</text>
</comment>
<proteinExistence type="predicted"/>
<dbReference type="Pfam" id="PF14939">
    <property type="entry name" value="DCAF15_WD40"/>
    <property type="match status" value="1"/>
</dbReference>
<protein>
    <recommendedName>
        <fullName evidence="2">DDB1- and CUL4-associated factor 15 WD40 repeat-containing domain-containing protein</fullName>
    </recommendedName>
</protein>
<feature type="domain" description="DDB1- and CUL4-associated factor 15 WD40 repeat-containing" evidence="2">
    <location>
        <begin position="22"/>
        <end position="96"/>
    </location>
</feature>
<organism evidence="3 4">
    <name type="scientific">Calicophoron daubneyi</name>
    <name type="common">Rumen fluke</name>
    <name type="synonym">Paramphistomum daubneyi</name>
    <dbReference type="NCBI Taxonomy" id="300641"/>
    <lineage>
        <taxon>Eukaryota</taxon>
        <taxon>Metazoa</taxon>
        <taxon>Spiralia</taxon>
        <taxon>Lophotrochozoa</taxon>
        <taxon>Platyhelminthes</taxon>
        <taxon>Trematoda</taxon>
        <taxon>Digenea</taxon>
        <taxon>Plagiorchiida</taxon>
        <taxon>Pronocephalata</taxon>
        <taxon>Paramphistomoidea</taxon>
        <taxon>Paramphistomidae</taxon>
        <taxon>Calicophoron</taxon>
    </lineage>
</organism>
<evidence type="ECO:0000313" key="3">
    <source>
        <dbReference type="EMBL" id="CAL5129605.1"/>
    </source>
</evidence>
<feature type="compositionally biased region" description="Low complexity" evidence="1">
    <location>
        <begin position="482"/>
        <end position="491"/>
    </location>
</feature>
<gene>
    <name evidence="3" type="ORF">CDAUBV1_LOCUS640</name>
</gene>
<evidence type="ECO:0000313" key="4">
    <source>
        <dbReference type="Proteomes" id="UP001497525"/>
    </source>
</evidence>
<accession>A0AAV2SXB1</accession>
<sequence length="718" mass="80346">MLCSIHFRELTSRNQSVSSKFAGLRSYQLFKLLPRTALEDVFLGFSSCGQFLVSYRLDFKQCLLHFWLFPPVINHSTGELRLHLFAEVAISRVTYVSRFQDSPCVRFIQSLMDPSSFLFLSCDFDGSGLITAFGLMPDTECSSCIAHCQYLNDPSPALCRTPCLVHVRILVLNLDLASVIPRDTSVYSNNDDNDSGGCNNSDDLFSTSLDCEFVPPCYRNLGGLSVYDDEGGQKENCTCFASTSWLIGSIQVNVCPLTGRLRIAWVNPDAQIKVLSCSFITPKPGPQWPFLHMFPQGTSRYYSAEPTPLAFMQPLLTQNYCSRCYSWPAMDKPSCTIHRDSLLHMPSIDPFKCIFVQVPARVVWVDKPTSWPDNHIQPDATSVFYSHQQCSDLHALPTYPGSNLFSKNGPLCRVRYPAILSRRPTFASCMELTYLGMLEDIRASYIHWSLSPLLVPFFHHMNERHQSGTFSLVDHDSTDEASPTTSHSTSPDDQIAVMLSPDSQDEPLSPEDLLAHRLSGQCHTSFDSTSWRELGGRISGCGVNEKGGIPPDIIAHLEEVVFDMPSQSMDRKSTLELESEIVNPGLCLFLPPDEPDLLLIYRVHSSSPSKNGFSELHSSSPKESSSSTKYCACLLAGIDLTTGERVSLPSLNQEWASDSLRKISRVRLLELTAQCPQLRPQNQKSQKLVYELNNYRMTCSLESLKVLIDPQGGYAVHW</sequence>
<dbReference type="AlphaFoldDB" id="A0AAV2SXB1"/>
<dbReference type="InterPro" id="IPR032734">
    <property type="entry name" value="DCAF15_WD40"/>
</dbReference>
<dbReference type="EMBL" id="CAXLJL010000002">
    <property type="protein sequence ID" value="CAL5129605.1"/>
    <property type="molecule type" value="Genomic_DNA"/>
</dbReference>
<feature type="region of interest" description="Disordered" evidence="1">
    <location>
        <begin position="473"/>
        <end position="495"/>
    </location>
</feature>
<evidence type="ECO:0000256" key="1">
    <source>
        <dbReference type="SAM" id="MobiDB-lite"/>
    </source>
</evidence>
<dbReference type="Proteomes" id="UP001497525">
    <property type="component" value="Unassembled WGS sequence"/>
</dbReference>
<name>A0AAV2SXB1_CALDB</name>